<evidence type="ECO:0000313" key="1">
    <source>
        <dbReference type="EMBL" id="RVW31743.1"/>
    </source>
</evidence>
<accession>A0A438D8G9</accession>
<protein>
    <submittedName>
        <fullName evidence="1">Uncharacterized protein</fullName>
    </submittedName>
</protein>
<sequence length="77" mass="8682">MRSLDDMLQHQHVSMPTIYDILASLNEMFGGKGRPTRQAALKAIMNVKLLEGTPIRDHMIGLFNEIEILGVETDEET</sequence>
<comment type="caution">
    <text evidence="1">The sequence shown here is derived from an EMBL/GenBank/DDBJ whole genome shotgun (WGS) entry which is preliminary data.</text>
</comment>
<dbReference type="Proteomes" id="UP000288805">
    <property type="component" value="Unassembled WGS sequence"/>
</dbReference>
<dbReference type="AlphaFoldDB" id="A0A438D8G9"/>
<dbReference type="EMBL" id="QGNW01001742">
    <property type="protein sequence ID" value="RVW31743.1"/>
    <property type="molecule type" value="Genomic_DNA"/>
</dbReference>
<name>A0A438D8G9_VITVI</name>
<evidence type="ECO:0000313" key="2">
    <source>
        <dbReference type="Proteomes" id="UP000288805"/>
    </source>
</evidence>
<gene>
    <name evidence="1" type="ORF">CK203_106668</name>
</gene>
<proteinExistence type="predicted"/>
<organism evidence="1 2">
    <name type="scientific">Vitis vinifera</name>
    <name type="common">Grape</name>
    <dbReference type="NCBI Taxonomy" id="29760"/>
    <lineage>
        <taxon>Eukaryota</taxon>
        <taxon>Viridiplantae</taxon>
        <taxon>Streptophyta</taxon>
        <taxon>Embryophyta</taxon>
        <taxon>Tracheophyta</taxon>
        <taxon>Spermatophyta</taxon>
        <taxon>Magnoliopsida</taxon>
        <taxon>eudicotyledons</taxon>
        <taxon>Gunneridae</taxon>
        <taxon>Pentapetalae</taxon>
        <taxon>rosids</taxon>
        <taxon>Vitales</taxon>
        <taxon>Vitaceae</taxon>
        <taxon>Viteae</taxon>
        <taxon>Vitis</taxon>
    </lineage>
</organism>
<reference evidence="1 2" key="1">
    <citation type="journal article" date="2018" name="PLoS Genet.">
        <title>Population sequencing reveals clonal diversity and ancestral inbreeding in the grapevine cultivar Chardonnay.</title>
        <authorList>
            <person name="Roach M.J."/>
            <person name="Johnson D.L."/>
            <person name="Bohlmann J."/>
            <person name="van Vuuren H.J."/>
            <person name="Jones S.J."/>
            <person name="Pretorius I.S."/>
            <person name="Schmidt S.A."/>
            <person name="Borneman A.R."/>
        </authorList>
    </citation>
    <scope>NUCLEOTIDE SEQUENCE [LARGE SCALE GENOMIC DNA]</scope>
    <source>
        <strain evidence="2">cv. Chardonnay</strain>
        <tissue evidence="1">Leaf</tissue>
    </source>
</reference>